<keyword evidence="3" id="KW-1185">Reference proteome</keyword>
<organism evidence="2 3">
    <name type="scientific">Stylosanthes scabra</name>
    <dbReference type="NCBI Taxonomy" id="79078"/>
    <lineage>
        <taxon>Eukaryota</taxon>
        <taxon>Viridiplantae</taxon>
        <taxon>Streptophyta</taxon>
        <taxon>Embryophyta</taxon>
        <taxon>Tracheophyta</taxon>
        <taxon>Spermatophyta</taxon>
        <taxon>Magnoliopsida</taxon>
        <taxon>eudicotyledons</taxon>
        <taxon>Gunneridae</taxon>
        <taxon>Pentapetalae</taxon>
        <taxon>rosids</taxon>
        <taxon>fabids</taxon>
        <taxon>Fabales</taxon>
        <taxon>Fabaceae</taxon>
        <taxon>Papilionoideae</taxon>
        <taxon>50 kb inversion clade</taxon>
        <taxon>dalbergioids sensu lato</taxon>
        <taxon>Dalbergieae</taxon>
        <taxon>Pterocarpus clade</taxon>
        <taxon>Stylosanthes</taxon>
    </lineage>
</organism>
<sequence length="83" mass="9743">PHRVLEPCGNLVDVFPTSPRDPLMEARRELIELYLRRAGFYHASLIKSFQYDNPLISAFVERWRPETHIFHLPWGSAPSPLRM</sequence>
<dbReference type="EMBL" id="JASCZI010062151">
    <property type="protein sequence ID" value="MED6140145.1"/>
    <property type="molecule type" value="Genomic_DNA"/>
</dbReference>
<dbReference type="Pfam" id="PF10536">
    <property type="entry name" value="PMD"/>
    <property type="match status" value="1"/>
</dbReference>
<accession>A0ABU6SUY6</accession>
<dbReference type="PANTHER" id="PTHR46033">
    <property type="entry name" value="PROTEIN MAIN-LIKE 2"/>
    <property type="match status" value="1"/>
</dbReference>
<evidence type="ECO:0000259" key="1">
    <source>
        <dbReference type="Pfam" id="PF10536"/>
    </source>
</evidence>
<feature type="domain" description="Aminotransferase-like plant mobile" evidence="1">
    <location>
        <begin position="39"/>
        <end position="77"/>
    </location>
</feature>
<protein>
    <recommendedName>
        <fullName evidence="1">Aminotransferase-like plant mobile domain-containing protein</fullName>
    </recommendedName>
</protein>
<evidence type="ECO:0000313" key="3">
    <source>
        <dbReference type="Proteomes" id="UP001341840"/>
    </source>
</evidence>
<proteinExistence type="predicted"/>
<gene>
    <name evidence="2" type="ORF">PIB30_090302</name>
</gene>
<reference evidence="2 3" key="1">
    <citation type="journal article" date="2023" name="Plants (Basel)">
        <title>Bridging the Gap: Combining Genomics and Transcriptomics Approaches to Understand Stylosanthes scabra, an Orphan Legume from the Brazilian Caatinga.</title>
        <authorList>
            <person name="Ferreira-Neto J.R.C."/>
            <person name="da Silva M.D."/>
            <person name="Binneck E."/>
            <person name="de Melo N.F."/>
            <person name="da Silva R.H."/>
            <person name="de Melo A.L.T.M."/>
            <person name="Pandolfi V."/>
            <person name="Bustamante F.O."/>
            <person name="Brasileiro-Vidal A.C."/>
            <person name="Benko-Iseppon A.M."/>
        </authorList>
    </citation>
    <scope>NUCLEOTIDE SEQUENCE [LARGE SCALE GENOMIC DNA]</scope>
    <source>
        <tissue evidence="2">Leaves</tissue>
    </source>
</reference>
<dbReference type="PANTHER" id="PTHR46033:SF8">
    <property type="entry name" value="PROTEIN MAINTENANCE OF MERISTEMS-LIKE"/>
    <property type="match status" value="1"/>
</dbReference>
<dbReference type="Proteomes" id="UP001341840">
    <property type="component" value="Unassembled WGS sequence"/>
</dbReference>
<evidence type="ECO:0000313" key="2">
    <source>
        <dbReference type="EMBL" id="MED6140145.1"/>
    </source>
</evidence>
<name>A0ABU6SUY6_9FABA</name>
<comment type="caution">
    <text evidence="2">The sequence shown here is derived from an EMBL/GenBank/DDBJ whole genome shotgun (WGS) entry which is preliminary data.</text>
</comment>
<feature type="non-terminal residue" evidence="2">
    <location>
        <position position="1"/>
    </location>
</feature>
<dbReference type="InterPro" id="IPR044824">
    <property type="entry name" value="MAIN-like"/>
</dbReference>
<dbReference type="InterPro" id="IPR019557">
    <property type="entry name" value="AminoTfrase-like_pln_mobile"/>
</dbReference>